<accession>A0AAQ4DA75</accession>
<name>A0AAQ4DA75_AMBAM</name>
<evidence type="ECO:0000256" key="1">
    <source>
        <dbReference type="SAM" id="MobiDB-lite"/>
    </source>
</evidence>
<gene>
    <name evidence="2" type="ORF">V5799_003004</name>
</gene>
<evidence type="ECO:0000313" key="2">
    <source>
        <dbReference type="EMBL" id="KAK8759365.1"/>
    </source>
</evidence>
<dbReference type="Proteomes" id="UP001321473">
    <property type="component" value="Unassembled WGS sequence"/>
</dbReference>
<sequence>MNLEQGVYTKADKDIKNNNDSCRLSRLHKKDCIEKVRASFKNTTIAICWLNGYLSIIRKELSTSTSNGPLQQEGHSLHGSPHDCKG</sequence>
<organism evidence="2 3">
    <name type="scientific">Amblyomma americanum</name>
    <name type="common">Lone star tick</name>
    <dbReference type="NCBI Taxonomy" id="6943"/>
    <lineage>
        <taxon>Eukaryota</taxon>
        <taxon>Metazoa</taxon>
        <taxon>Ecdysozoa</taxon>
        <taxon>Arthropoda</taxon>
        <taxon>Chelicerata</taxon>
        <taxon>Arachnida</taxon>
        <taxon>Acari</taxon>
        <taxon>Parasitiformes</taxon>
        <taxon>Ixodida</taxon>
        <taxon>Ixodoidea</taxon>
        <taxon>Ixodidae</taxon>
        <taxon>Amblyomminae</taxon>
        <taxon>Amblyomma</taxon>
    </lineage>
</organism>
<feature type="region of interest" description="Disordered" evidence="1">
    <location>
        <begin position="64"/>
        <end position="86"/>
    </location>
</feature>
<proteinExistence type="predicted"/>
<dbReference type="AlphaFoldDB" id="A0AAQ4DA75"/>
<feature type="compositionally biased region" description="Polar residues" evidence="1">
    <location>
        <begin position="64"/>
        <end position="74"/>
    </location>
</feature>
<dbReference type="EMBL" id="JARKHS020033133">
    <property type="protein sequence ID" value="KAK8759365.1"/>
    <property type="molecule type" value="Genomic_DNA"/>
</dbReference>
<reference evidence="2 3" key="1">
    <citation type="journal article" date="2023" name="Arcadia Sci">
        <title>De novo assembly of a long-read Amblyomma americanum tick genome.</title>
        <authorList>
            <person name="Chou S."/>
            <person name="Poskanzer K.E."/>
            <person name="Rollins M."/>
            <person name="Thuy-Boun P.S."/>
        </authorList>
    </citation>
    <scope>NUCLEOTIDE SEQUENCE [LARGE SCALE GENOMIC DNA]</scope>
    <source>
        <strain evidence="2">F_SG_1</strain>
        <tissue evidence="2">Salivary glands</tissue>
    </source>
</reference>
<comment type="caution">
    <text evidence="2">The sequence shown here is derived from an EMBL/GenBank/DDBJ whole genome shotgun (WGS) entry which is preliminary data.</text>
</comment>
<protein>
    <submittedName>
        <fullName evidence="2">Uncharacterized protein</fullName>
    </submittedName>
</protein>
<keyword evidence="3" id="KW-1185">Reference proteome</keyword>
<evidence type="ECO:0000313" key="3">
    <source>
        <dbReference type="Proteomes" id="UP001321473"/>
    </source>
</evidence>